<keyword evidence="3" id="KW-0808">Transferase</keyword>
<dbReference type="SUPFAM" id="SSF53271">
    <property type="entry name" value="PRTase-like"/>
    <property type="match status" value="1"/>
</dbReference>
<reference evidence="8" key="1">
    <citation type="journal article" date="2015" name="Genom Data">
        <title>Draft genome sequences of Phytophthora kernoviae and Phytophthora ramorum lineage EU2 from Scotland.</title>
        <authorList>
            <person name="Sambles C."/>
            <person name="Schlenzig A."/>
            <person name="O'Neill P."/>
            <person name="Grant M."/>
            <person name="Studholme D.J."/>
        </authorList>
    </citation>
    <scope>NUCLEOTIDE SEQUENCE</scope>
    <source>
        <strain evidence="8">00238/432</strain>
    </source>
</reference>
<evidence type="ECO:0000313" key="9">
    <source>
        <dbReference type="Proteomes" id="UP000702964"/>
    </source>
</evidence>
<dbReference type="SUPFAM" id="SSF53756">
    <property type="entry name" value="UDP-Glycosyltransferase/glycogen phosphorylase"/>
    <property type="match status" value="1"/>
</dbReference>
<feature type="domain" description="Phosphoribosyltransferase" evidence="5">
    <location>
        <begin position="707"/>
        <end position="816"/>
    </location>
</feature>
<evidence type="ECO:0000313" key="8">
    <source>
        <dbReference type="EMBL" id="KAF4325376.1"/>
    </source>
</evidence>
<dbReference type="NCBIfam" id="TIGR01744">
    <property type="entry name" value="XPRTase"/>
    <property type="match status" value="1"/>
</dbReference>
<dbReference type="InterPro" id="IPR010079">
    <property type="entry name" value="Xanthine_PRibTrfase"/>
</dbReference>
<dbReference type="EMBL" id="AOFI03000005">
    <property type="protein sequence ID" value="KAF4325376.1"/>
    <property type="molecule type" value="Genomic_DNA"/>
</dbReference>
<dbReference type="CDD" id="cd06223">
    <property type="entry name" value="PRTases_typeI"/>
    <property type="match status" value="1"/>
</dbReference>
<dbReference type="Gene3D" id="3.40.50.2020">
    <property type="match status" value="1"/>
</dbReference>
<feature type="domain" description="Glycosyltransferase subfamily 4-like N-terminal" evidence="7">
    <location>
        <begin position="328"/>
        <end position="447"/>
    </location>
</feature>
<dbReference type="InterPro" id="IPR028098">
    <property type="entry name" value="Glyco_trans_4-like_N"/>
</dbReference>
<dbReference type="InterPro" id="IPR000836">
    <property type="entry name" value="PRTase_dom"/>
</dbReference>
<evidence type="ECO:0000256" key="1">
    <source>
        <dbReference type="ARBA" id="ARBA00022490"/>
    </source>
</evidence>
<dbReference type="AlphaFoldDB" id="A0A8J4T0H4"/>
<dbReference type="NCBIfam" id="NF006671">
    <property type="entry name" value="PRK09219.1"/>
    <property type="match status" value="1"/>
</dbReference>
<dbReference type="GO" id="GO:0016763">
    <property type="term" value="F:pentosyltransferase activity"/>
    <property type="evidence" value="ECO:0007669"/>
    <property type="project" value="InterPro"/>
</dbReference>
<dbReference type="GO" id="GO:0006166">
    <property type="term" value="P:purine ribonucleoside salvage"/>
    <property type="evidence" value="ECO:0007669"/>
    <property type="project" value="UniProtKB-KW"/>
</dbReference>
<dbReference type="Pfam" id="PF00156">
    <property type="entry name" value="Pribosyltran"/>
    <property type="match status" value="1"/>
</dbReference>
<dbReference type="InterPro" id="IPR001296">
    <property type="entry name" value="Glyco_trans_1"/>
</dbReference>
<evidence type="ECO:0000256" key="2">
    <source>
        <dbReference type="ARBA" id="ARBA00022676"/>
    </source>
</evidence>
<evidence type="ECO:0008006" key="10">
    <source>
        <dbReference type="Google" id="ProtNLM"/>
    </source>
</evidence>
<sequence>MEQNSLPDESEQVIVEKVHEYIRSLADAVSAAEYEVLVSCGTLYSVLQKPESHTDLLIQSSQSDDTYNADGKNNRAAVNEVHVIPGLQAESFTYEDPEHMLEMEMVSAGRSISTYVFNDANGQEVAEASLKQYGADVQGEIHWYDEPAESYQDAAAELLVRELDEEIIDTITIRMWHQGQELESLEWVHRDFADEVEIEYPEDLEEIEAAEEACYVMLAKPEDTEDVLSLLMETAEWLRSQGSSQWNVLKRLMLERGKLTVRLLQALFFPPEQPGGVSSMIPYMQERFTTPRWEMDLFSLPKRIRNKGREDIQFETFDWTQYQDSPVVQKYMQTYRDYLWWTKLRIQKPYDLIHAHHPIAGLAMKKVFPDVPLIQTIHSSYERELILNGRIEPEGPEHQFLLAIYGELEHQAERLLTVSDSFRRYLAPYVQHPDVIGVIPNGFDEKRFKPIPHENAIPQLVTVCRLVPAKGLDILFKACAELKARGHDYVLHIIGDGPIRPDLEELAQRLGIYNETIFYGYTLHPEEFMPFFDIFVLPSRAEAFGSVFAEAALSCLALVGTDVGGIPEQIENGSNGLLVPSEDPSALAEALEKVMVDPAYRYELARSACEKAKTHYSLGRSDGLNATSKQQICTDKGNNQTCLVMEPQMLYKDRSGPGQHDTVYSNENKESHPVMSDQVLKLDGLLNHQIDPALTMEMGREFASRFRESGVTRVITVESSGIPVAFAAAYELGVPLVFARRKKTLLADPDAYCERVPSFTKGIVTDIMVSREYIHENDRILFIDDIIANGDAARGVIKIIERSGAELVGFGVVVEKCFQAGARTIREQGIPVEALVRIRSLNDGTVQFDDNEI</sequence>
<evidence type="ECO:0000256" key="3">
    <source>
        <dbReference type="ARBA" id="ARBA00022679"/>
    </source>
</evidence>
<dbReference type="CDD" id="cd03801">
    <property type="entry name" value="GT4_PimA-like"/>
    <property type="match status" value="1"/>
</dbReference>
<dbReference type="GO" id="GO:0046110">
    <property type="term" value="P:xanthine metabolic process"/>
    <property type="evidence" value="ECO:0007669"/>
    <property type="project" value="InterPro"/>
</dbReference>
<dbReference type="InterPro" id="IPR029057">
    <property type="entry name" value="PRTase-like"/>
</dbReference>
<organism evidence="8 9">
    <name type="scientific">Phytophthora kernoviae 00238/432</name>
    <dbReference type="NCBI Taxonomy" id="1284355"/>
    <lineage>
        <taxon>Eukaryota</taxon>
        <taxon>Sar</taxon>
        <taxon>Stramenopiles</taxon>
        <taxon>Oomycota</taxon>
        <taxon>Peronosporomycetes</taxon>
        <taxon>Peronosporales</taxon>
        <taxon>Peronosporaceae</taxon>
        <taxon>Phytophthora</taxon>
    </lineage>
</organism>
<dbReference type="Pfam" id="PF00534">
    <property type="entry name" value="Glycos_transf_1"/>
    <property type="match status" value="1"/>
</dbReference>
<dbReference type="HAMAP" id="MF_01184">
    <property type="entry name" value="XPRTase"/>
    <property type="match status" value="1"/>
</dbReference>
<keyword evidence="4" id="KW-0660">Purine salvage</keyword>
<accession>A0A8J4T0H4</accession>
<feature type="domain" description="Glycosyl transferase family 1" evidence="6">
    <location>
        <begin position="451"/>
        <end position="606"/>
    </location>
</feature>
<reference evidence="8" key="2">
    <citation type="submission" date="2020-02" db="EMBL/GenBank/DDBJ databases">
        <authorList>
            <person name="Studholme D.J."/>
        </authorList>
    </citation>
    <scope>NUCLEOTIDE SEQUENCE</scope>
    <source>
        <strain evidence="8">00238/432</strain>
    </source>
</reference>
<comment type="caution">
    <text evidence="8">The sequence shown here is derived from an EMBL/GenBank/DDBJ whole genome shotgun (WGS) entry which is preliminary data.</text>
</comment>
<name>A0A8J4T0H4_9STRA</name>
<dbReference type="PANTHER" id="PTHR43864:SF1">
    <property type="entry name" value="XANTHINE PHOSPHORIBOSYLTRANSFERASE"/>
    <property type="match status" value="1"/>
</dbReference>
<proteinExistence type="inferred from homology"/>
<dbReference type="PANTHER" id="PTHR43864">
    <property type="entry name" value="HYPOXANTHINE/GUANINE PHOSPHORIBOSYLTRANSFERASE"/>
    <property type="match status" value="1"/>
</dbReference>
<evidence type="ECO:0000259" key="7">
    <source>
        <dbReference type="Pfam" id="PF13439"/>
    </source>
</evidence>
<evidence type="ECO:0000259" key="6">
    <source>
        <dbReference type="Pfam" id="PF00534"/>
    </source>
</evidence>
<dbReference type="Gene3D" id="3.40.50.2000">
    <property type="entry name" value="Glycogen Phosphorylase B"/>
    <property type="match status" value="2"/>
</dbReference>
<keyword evidence="1" id="KW-0963">Cytoplasm</keyword>
<evidence type="ECO:0000259" key="5">
    <source>
        <dbReference type="Pfam" id="PF00156"/>
    </source>
</evidence>
<dbReference type="Proteomes" id="UP000702964">
    <property type="component" value="Unassembled WGS sequence"/>
</dbReference>
<protein>
    <recommendedName>
        <fullName evidence="10">Phosphoribosyltransferase domain-containing protein</fullName>
    </recommendedName>
</protein>
<dbReference type="Pfam" id="PF13439">
    <property type="entry name" value="Glyco_transf_4"/>
    <property type="match status" value="1"/>
</dbReference>
<evidence type="ECO:0000256" key="4">
    <source>
        <dbReference type="ARBA" id="ARBA00022726"/>
    </source>
</evidence>
<dbReference type="InterPro" id="IPR050118">
    <property type="entry name" value="Pur/Pyrimidine_PRTase"/>
</dbReference>
<gene>
    <name evidence="8" type="ORF">G195_000985</name>
</gene>
<keyword evidence="2" id="KW-0328">Glycosyltransferase</keyword>